<evidence type="ECO:0000256" key="12">
    <source>
        <dbReference type="SAM" id="Coils"/>
    </source>
</evidence>
<keyword evidence="6" id="KW-1133">Transmembrane helix</keyword>
<evidence type="ECO:0000256" key="11">
    <source>
        <dbReference type="RuleBase" id="RU363010"/>
    </source>
</evidence>
<comment type="similarity">
    <text evidence="3 11">Belongs to the MICOS complex subunit Mic12 family.</text>
</comment>
<evidence type="ECO:0000256" key="5">
    <source>
        <dbReference type="ARBA" id="ARBA00022692"/>
    </source>
</evidence>
<keyword evidence="11" id="KW-0999">Mitochondrion inner membrane</keyword>
<evidence type="ECO:0000256" key="9">
    <source>
        <dbReference type="ARBA" id="ARBA00032159"/>
    </source>
</evidence>
<reference evidence="13" key="2">
    <citation type="submission" date="2023-06" db="EMBL/GenBank/DDBJ databases">
        <authorList>
            <consortium name="Lawrence Berkeley National Laboratory"/>
            <person name="Mondo S.J."/>
            <person name="Hensen N."/>
            <person name="Bonometti L."/>
            <person name="Westerberg I."/>
            <person name="Brannstrom I.O."/>
            <person name="Guillou S."/>
            <person name="Cros-Aarteil S."/>
            <person name="Calhoun S."/>
            <person name="Haridas S."/>
            <person name="Kuo A."/>
            <person name="Pangilinan J."/>
            <person name="Riley R."/>
            <person name="Labutti K."/>
            <person name="Andreopoulos B."/>
            <person name="Lipzen A."/>
            <person name="Chen C."/>
            <person name="Yanf M."/>
            <person name="Daum C."/>
            <person name="Ng V."/>
            <person name="Clum A."/>
            <person name="Steindorff A."/>
            <person name="Ohm R."/>
            <person name="Martin F."/>
            <person name="Silar P."/>
            <person name="Natvig D."/>
            <person name="Lalanne C."/>
            <person name="Gautier V."/>
            <person name="Ament-Velasquez S.L."/>
            <person name="Kruys A."/>
            <person name="Hutchinson M.I."/>
            <person name="Powell A.J."/>
            <person name="Barry K."/>
            <person name="Miller A.N."/>
            <person name="Grigoriev I.V."/>
            <person name="Debuchy R."/>
            <person name="Gladieux P."/>
            <person name="Thoren M.H."/>
            <person name="Johannesson H."/>
        </authorList>
    </citation>
    <scope>NUCLEOTIDE SEQUENCE</scope>
    <source>
        <strain evidence="13">PSN324</strain>
    </source>
</reference>
<keyword evidence="14" id="KW-1185">Reference proteome</keyword>
<keyword evidence="8" id="KW-0472">Membrane</keyword>
<comment type="subcellular location">
    <subcellularLocation>
        <location evidence="2">Membrane</location>
    </subcellularLocation>
    <subcellularLocation>
        <location evidence="11">Mitochondrion inner membrane</location>
        <topology evidence="11">Single-pass membrane protein</topology>
    </subcellularLocation>
</comment>
<evidence type="ECO:0000256" key="8">
    <source>
        <dbReference type="ARBA" id="ARBA00023136"/>
    </source>
</evidence>
<evidence type="ECO:0000256" key="3">
    <source>
        <dbReference type="ARBA" id="ARBA00009188"/>
    </source>
</evidence>
<dbReference type="GO" id="GO:0042407">
    <property type="term" value="P:cristae formation"/>
    <property type="evidence" value="ECO:0007669"/>
    <property type="project" value="InterPro"/>
</dbReference>
<keyword evidence="12" id="KW-0175">Coiled coil</keyword>
<dbReference type="GO" id="GO:0044284">
    <property type="term" value="C:mitochondrial crista junction"/>
    <property type="evidence" value="ECO:0007669"/>
    <property type="project" value="InterPro"/>
</dbReference>
<dbReference type="EMBL" id="MU864953">
    <property type="protein sequence ID" value="KAK4463995.1"/>
    <property type="molecule type" value="Genomic_DNA"/>
</dbReference>
<evidence type="ECO:0000256" key="7">
    <source>
        <dbReference type="ARBA" id="ARBA00023128"/>
    </source>
</evidence>
<organism evidence="13 14">
    <name type="scientific">Cladorrhinum samala</name>
    <dbReference type="NCBI Taxonomy" id="585594"/>
    <lineage>
        <taxon>Eukaryota</taxon>
        <taxon>Fungi</taxon>
        <taxon>Dikarya</taxon>
        <taxon>Ascomycota</taxon>
        <taxon>Pezizomycotina</taxon>
        <taxon>Sordariomycetes</taxon>
        <taxon>Sordariomycetidae</taxon>
        <taxon>Sordariales</taxon>
        <taxon>Podosporaceae</taxon>
        <taxon>Cladorrhinum</taxon>
    </lineage>
</organism>
<keyword evidence="7 11" id="KW-0496">Mitochondrion</keyword>
<gene>
    <name evidence="13" type="ORF">QBC42DRAFT_264446</name>
</gene>
<keyword evidence="5" id="KW-0812">Transmembrane</keyword>
<evidence type="ECO:0000256" key="10">
    <source>
        <dbReference type="ARBA" id="ARBA00032985"/>
    </source>
</evidence>
<dbReference type="Proteomes" id="UP001321749">
    <property type="component" value="Unassembled WGS sequence"/>
</dbReference>
<proteinExistence type="inferred from homology"/>
<comment type="subunit">
    <text evidence="11">Component of the mitochondrial contact site and cristae organizing system (MICOS) complex.</text>
</comment>
<feature type="coiled-coil region" evidence="12">
    <location>
        <begin position="152"/>
        <end position="179"/>
    </location>
</feature>
<protein>
    <recommendedName>
        <fullName evidence="4 11">MICOS complex subunit MIC12</fullName>
    </recommendedName>
    <alternativeName>
        <fullName evidence="10 11">Altered inheritance of mitochondria protein 5, mitochondrial</fullName>
    </alternativeName>
    <alternativeName>
        <fullName evidence="9 11">Found in mitochondrial proteome protein 51</fullName>
    </alternativeName>
</protein>
<accession>A0AAV9HVF8</accession>
<evidence type="ECO:0000256" key="4">
    <source>
        <dbReference type="ARBA" id="ARBA00018170"/>
    </source>
</evidence>
<evidence type="ECO:0000256" key="1">
    <source>
        <dbReference type="ARBA" id="ARBA00002689"/>
    </source>
</evidence>
<comment type="caution">
    <text evidence="13">The sequence shown here is derived from an EMBL/GenBank/DDBJ whole genome shotgun (WGS) entry which is preliminary data.</text>
</comment>
<evidence type="ECO:0000313" key="13">
    <source>
        <dbReference type="EMBL" id="KAK4463995.1"/>
    </source>
</evidence>
<dbReference type="AlphaFoldDB" id="A0AAV9HVF8"/>
<evidence type="ECO:0000256" key="6">
    <source>
        <dbReference type="ARBA" id="ARBA00022989"/>
    </source>
</evidence>
<name>A0AAV9HVF8_9PEZI</name>
<dbReference type="GO" id="GO:0061617">
    <property type="term" value="C:MICOS complex"/>
    <property type="evidence" value="ECO:0007669"/>
    <property type="project" value="UniProtKB-UniRule"/>
</dbReference>
<dbReference type="InterPro" id="IPR031463">
    <property type="entry name" value="Mic12"/>
</dbReference>
<evidence type="ECO:0000313" key="14">
    <source>
        <dbReference type="Proteomes" id="UP001321749"/>
    </source>
</evidence>
<dbReference type="Pfam" id="PF17050">
    <property type="entry name" value="AIM5"/>
    <property type="match status" value="1"/>
</dbReference>
<reference evidence="13" key="1">
    <citation type="journal article" date="2023" name="Mol. Phylogenet. Evol.">
        <title>Genome-scale phylogeny and comparative genomics of the fungal order Sordariales.</title>
        <authorList>
            <person name="Hensen N."/>
            <person name="Bonometti L."/>
            <person name="Westerberg I."/>
            <person name="Brannstrom I.O."/>
            <person name="Guillou S."/>
            <person name="Cros-Aarteil S."/>
            <person name="Calhoun S."/>
            <person name="Haridas S."/>
            <person name="Kuo A."/>
            <person name="Mondo S."/>
            <person name="Pangilinan J."/>
            <person name="Riley R."/>
            <person name="LaButti K."/>
            <person name="Andreopoulos B."/>
            <person name="Lipzen A."/>
            <person name="Chen C."/>
            <person name="Yan M."/>
            <person name="Daum C."/>
            <person name="Ng V."/>
            <person name="Clum A."/>
            <person name="Steindorff A."/>
            <person name="Ohm R.A."/>
            <person name="Martin F."/>
            <person name="Silar P."/>
            <person name="Natvig D.O."/>
            <person name="Lalanne C."/>
            <person name="Gautier V."/>
            <person name="Ament-Velasquez S.L."/>
            <person name="Kruys A."/>
            <person name="Hutchinson M.I."/>
            <person name="Powell A.J."/>
            <person name="Barry K."/>
            <person name="Miller A.N."/>
            <person name="Grigoriev I.V."/>
            <person name="Debuchy R."/>
            <person name="Gladieux P."/>
            <person name="Hiltunen Thoren M."/>
            <person name="Johannesson H."/>
        </authorList>
    </citation>
    <scope>NUCLEOTIDE SEQUENCE</scope>
    <source>
        <strain evidence="13">PSN324</strain>
    </source>
</reference>
<evidence type="ECO:0000256" key="2">
    <source>
        <dbReference type="ARBA" id="ARBA00004370"/>
    </source>
</evidence>
<comment type="function">
    <text evidence="1 11">Component of the MICOS complex, a large protein complex of the mitochondrial inner membrane that plays crucial roles in the maintenance of crista junctions, inner membrane architecture, and formation of contact sites to the outer membrane.</text>
</comment>
<sequence length="258" mass="29085">MGFIRRVVGGTALTAGLTVYYLSSRIRQSSSSSSATADSVFPSSRPQRIINPDGTYVPQSTLQSTTSQFIESIKSRWNAEVISLVKWAQGTDWDAVKVQSQDSAIQAAHLAKERGTELGTELSRQGETTYYETKRWAKQAGRQAYEGAVELEKKALLEYHELEKKAEKVVEQVRDSEKGLVQRGKEVLGKAKAALYLAEEKAEAKVEAKLLGTSEIEKILNERYDLKKREDRLDRSVEETLAERYESLEKREHRLRGL</sequence>